<evidence type="ECO:0000256" key="1">
    <source>
        <dbReference type="SAM" id="Phobius"/>
    </source>
</evidence>
<dbReference type="InterPro" id="IPR031563">
    <property type="entry name" value="MOT1/MOT2"/>
</dbReference>
<gene>
    <name evidence="2" type="ORF">METZ01_LOCUS133107</name>
</gene>
<feature type="transmembrane region" description="Helical" evidence="1">
    <location>
        <begin position="79"/>
        <end position="98"/>
    </location>
</feature>
<dbReference type="GO" id="GO:0015098">
    <property type="term" value="F:molybdate ion transmembrane transporter activity"/>
    <property type="evidence" value="ECO:0007669"/>
    <property type="project" value="InterPro"/>
</dbReference>
<sequence>MFNYFKDIKFDRNEWSGAFGDIGTDFPLIVGMILSAGLDSASVLVMFGIMQIFTGSLYKMPMPVQPLKAMATIVITQKISPSILYGGGLAIGISMFILNITKLIDWISQIVPKTVIRGIQLGLGIKLGMLALQDYVISDGIAGYYLAAIAFLVAIFLIGNRKYPPAVFIIAIGMVYAFIFKIDGQIFVNAVGIYLPQIHTPTWGDILTGFFILAIPQVPLSIGNSILATNQIANDWYPERNISIRKIGYTYSLINLINPFFGGIPTCHGSGGIVGHHTFGGRTGGSVIIYGSLYILLGLFFSQGFNTVVNIFPLPILGILLLFEGLGLMLLVRDVAHSKTKFMIALLVGLISGGIRYGFVIGIFTGTFLYYAIERGFTGLGKINKDD</sequence>
<name>A0A381YUM3_9ZZZZ</name>
<keyword evidence="1" id="KW-0812">Transmembrane</keyword>
<organism evidence="2">
    <name type="scientific">marine metagenome</name>
    <dbReference type="NCBI Taxonomy" id="408172"/>
    <lineage>
        <taxon>unclassified sequences</taxon>
        <taxon>metagenomes</taxon>
        <taxon>ecological metagenomes</taxon>
    </lineage>
</organism>
<accession>A0A381YUM3</accession>
<feature type="transmembrane region" description="Helical" evidence="1">
    <location>
        <begin position="287"/>
        <end position="305"/>
    </location>
</feature>
<keyword evidence="1" id="KW-1133">Transmembrane helix</keyword>
<evidence type="ECO:0008006" key="3">
    <source>
        <dbReference type="Google" id="ProtNLM"/>
    </source>
</evidence>
<dbReference type="AlphaFoldDB" id="A0A381YUM3"/>
<keyword evidence="1" id="KW-0472">Membrane</keyword>
<feature type="transmembrane region" description="Helical" evidence="1">
    <location>
        <begin position="28"/>
        <end position="58"/>
    </location>
</feature>
<feature type="transmembrane region" description="Helical" evidence="1">
    <location>
        <begin position="141"/>
        <end position="159"/>
    </location>
</feature>
<dbReference type="Pfam" id="PF16983">
    <property type="entry name" value="MFS_MOT1"/>
    <property type="match status" value="2"/>
</dbReference>
<feature type="transmembrane region" description="Helical" evidence="1">
    <location>
        <begin position="206"/>
        <end position="227"/>
    </location>
</feature>
<dbReference type="PANTHER" id="PTHR31970:SF9">
    <property type="entry name" value="MOLYBDATE TRANSPORTER 2"/>
    <property type="match status" value="1"/>
</dbReference>
<evidence type="ECO:0000313" key="2">
    <source>
        <dbReference type="EMBL" id="SVA80253.1"/>
    </source>
</evidence>
<dbReference type="EMBL" id="UINC01019007">
    <property type="protein sequence ID" value="SVA80253.1"/>
    <property type="molecule type" value="Genomic_DNA"/>
</dbReference>
<feature type="transmembrane region" description="Helical" evidence="1">
    <location>
        <begin position="311"/>
        <end position="332"/>
    </location>
</feature>
<proteinExistence type="predicted"/>
<protein>
    <recommendedName>
        <fullName evidence="3">Transporter</fullName>
    </recommendedName>
</protein>
<dbReference type="PANTHER" id="PTHR31970">
    <property type="match status" value="1"/>
</dbReference>
<feature type="transmembrane region" description="Helical" evidence="1">
    <location>
        <begin position="166"/>
        <end position="194"/>
    </location>
</feature>
<reference evidence="2" key="1">
    <citation type="submission" date="2018-05" db="EMBL/GenBank/DDBJ databases">
        <authorList>
            <person name="Lanie J.A."/>
            <person name="Ng W.-L."/>
            <person name="Kazmierczak K.M."/>
            <person name="Andrzejewski T.M."/>
            <person name="Davidsen T.M."/>
            <person name="Wayne K.J."/>
            <person name="Tettelin H."/>
            <person name="Glass J.I."/>
            <person name="Rusch D."/>
            <person name="Podicherti R."/>
            <person name="Tsui H.-C.T."/>
            <person name="Winkler M.E."/>
        </authorList>
    </citation>
    <scope>NUCLEOTIDE SEQUENCE</scope>
</reference>
<feature type="transmembrane region" description="Helical" evidence="1">
    <location>
        <begin position="344"/>
        <end position="373"/>
    </location>
</feature>